<dbReference type="Pfam" id="PF01765">
    <property type="entry name" value="RRF"/>
    <property type="match status" value="1"/>
</dbReference>
<dbReference type="SUPFAM" id="SSF55194">
    <property type="entry name" value="Ribosome recycling factor, RRF"/>
    <property type="match status" value="1"/>
</dbReference>
<protein>
    <submittedName>
        <fullName evidence="4">Ribosome recycling factor</fullName>
    </submittedName>
</protein>
<accession>A0A5C0UGP6</accession>
<reference evidence="4 5" key="1">
    <citation type="submission" date="2019-08" db="EMBL/GenBank/DDBJ databases">
        <title>Highly reduced genomes of protist endosymbionts show evolutionary convergence.</title>
        <authorList>
            <person name="George E."/>
            <person name="Husnik F."/>
            <person name="Tashyreva D."/>
            <person name="Prokopchuk G."/>
            <person name="Horak A."/>
            <person name="Kwong W.K."/>
            <person name="Lukes J."/>
            <person name="Keeling P.J."/>
        </authorList>
    </citation>
    <scope>NUCLEOTIDE SEQUENCE [LARGE SCALE GENOMIC DNA]</scope>
    <source>
        <strain evidence="4">1605</strain>
    </source>
</reference>
<gene>
    <name evidence="4" type="ORF">FZC35_02395</name>
</gene>
<dbReference type="Gene3D" id="3.30.1360.40">
    <property type="match status" value="1"/>
</dbReference>
<dbReference type="OrthoDB" id="9804006at2"/>
<dbReference type="FunFam" id="3.30.1360.40:FF:000001">
    <property type="entry name" value="Ribosome-recycling factor"/>
    <property type="match status" value="1"/>
</dbReference>
<dbReference type="NCBIfam" id="TIGR00496">
    <property type="entry name" value="frr"/>
    <property type="match status" value="1"/>
</dbReference>
<feature type="domain" description="Ribosome recycling factor" evidence="3">
    <location>
        <begin position="20"/>
        <end position="182"/>
    </location>
</feature>
<proteinExistence type="inferred from homology"/>
<dbReference type="RefSeq" id="WP_148981051.1">
    <property type="nucleotide sequence ID" value="NZ_CP043315.1"/>
</dbReference>
<dbReference type="EMBL" id="CP043315">
    <property type="protein sequence ID" value="QEK38204.1"/>
    <property type="molecule type" value="Genomic_DNA"/>
</dbReference>
<dbReference type="Proteomes" id="UP000325155">
    <property type="component" value="Chromosome"/>
</dbReference>
<dbReference type="GO" id="GO:0043023">
    <property type="term" value="F:ribosomal large subunit binding"/>
    <property type="evidence" value="ECO:0007669"/>
    <property type="project" value="TreeGrafter"/>
</dbReference>
<comment type="similarity">
    <text evidence="1">Belongs to the RRF family.</text>
</comment>
<dbReference type="KEGG" id="cip:FZC35_02395"/>
<keyword evidence="2" id="KW-0648">Protein biosynthesis</keyword>
<evidence type="ECO:0000313" key="5">
    <source>
        <dbReference type="Proteomes" id="UP000325155"/>
    </source>
</evidence>
<keyword evidence="5" id="KW-1185">Reference proteome</keyword>
<evidence type="ECO:0000256" key="2">
    <source>
        <dbReference type="ARBA" id="ARBA00022917"/>
    </source>
</evidence>
<dbReference type="Gene3D" id="1.10.132.20">
    <property type="entry name" value="Ribosome-recycling factor"/>
    <property type="match status" value="1"/>
</dbReference>
<evidence type="ECO:0000256" key="1">
    <source>
        <dbReference type="ARBA" id="ARBA00005912"/>
    </source>
</evidence>
<dbReference type="AlphaFoldDB" id="A0A5C0UGP6"/>
<name>A0A5C0UGP6_9PROT</name>
<dbReference type="InterPro" id="IPR036191">
    <property type="entry name" value="RRF_sf"/>
</dbReference>
<evidence type="ECO:0000259" key="3">
    <source>
        <dbReference type="Pfam" id="PF01765"/>
    </source>
</evidence>
<dbReference type="GO" id="GO:0006412">
    <property type="term" value="P:translation"/>
    <property type="evidence" value="ECO:0007669"/>
    <property type="project" value="UniProtKB-KW"/>
</dbReference>
<evidence type="ECO:0000313" key="4">
    <source>
        <dbReference type="EMBL" id="QEK38204.1"/>
    </source>
</evidence>
<sequence>MTNHIESDLKNRMEKTIVALKSNLSGLRTNVVTPDFLSSIKVDSHGQIMPIKSVASITARNQALHVQVWDKSLIRSTEKSIRDSNLNVNPYVEGDSIVVKIPSLTQERRNEIVKVAKDFKEKAKISMRSTRQDIMSELKKMEKDKEISEDIRKKSEKSFDEIVKKYTAKVDEIVSQKEKEILN</sequence>
<dbReference type="PANTHER" id="PTHR20982:SF3">
    <property type="entry name" value="MITOCHONDRIAL RIBOSOME RECYCLING FACTOR PSEUDO 1"/>
    <property type="match status" value="1"/>
</dbReference>
<dbReference type="InterPro" id="IPR023584">
    <property type="entry name" value="Ribosome_recyc_fac_dom"/>
</dbReference>
<dbReference type="InterPro" id="IPR002661">
    <property type="entry name" value="Ribosome_recyc_fac"/>
</dbReference>
<organism evidence="4 5">
    <name type="scientific">Candidatus Cytomitobacter indipagum</name>
    <dbReference type="NCBI Taxonomy" id="2601575"/>
    <lineage>
        <taxon>Bacteria</taxon>
        <taxon>Pseudomonadati</taxon>
        <taxon>Pseudomonadota</taxon>
        <taxon>Alphaproteobacteria</taxon>
        <taxon>Holosporales</taxon>
        <taxon>Holosporaceae</taxon>
        <taxon>Candidatus Cytomitobacter</taxon>
    </lineage>
</organism>
<dbReference type="PANTHER" id="PTHR20982">
    <property type="entry name" value="RIBOSOME RECYCLING FACTOR"/>
    <property type="match status" value="1"/>
</dbReference>